<evidence type="ECO:0000313" key="4">
    <source>
        <dbReference type="EMBL" id="RDX71555.1"/>
    </source>
</evidence>
<accession>A0A371EZS6</accession>
<dbReference type="PANTHER" id="PTHR46101:SF17">
    <property type="entry name" value="SERINE DECARBOXYLASE"/>
    <property type="match status" value="1"/>
</dbReference>
<keyword evidence="5" id="KW-1185">Reference proteome</keyword>
<evidence type="ECO:0000313" key="5">
    <source>
        <dbReference type="Proteomes" id="UP000257109"/>
    </source>
</evidence>
<name>A0A371EZS6_MUCPR</name>
<comment type="similarity">
    <text evidence="1">Belongs to the group II decarboxylase family.</text>
</comment>
<proteinExistence type="inferred from homology"/>
<feature type="non-terminal residue" evidence="4">
    <location>
        <position position="1"/>
    </location>
</feature>
<evidence type="ECO:0000256" key="3">
    <source>
        <dbReference type="SAM" id="MobiDB-lite"/>
    </source>
</evidence>
<dbReference type="STRING" id="157652.A0A371EZS6"/>
<dbReference type="GO" id="GO:0016831">
    <property type="term" value="F:carboxy-lyase activity"/>
    <property type="evidence" value="ECO:0007669"/>
    <property type="project" value="UniProtKB-KW"/>
</dbReference>
<protein>
    <submittedName>
        <fullName evidence="4">Serine decarboxylase</fullName>
    </submittedName>
</protein>
<evidence type="ECO:0000256" key="2">
    <source>
        <dbReference type="ARBA" id="ARBA00022793"/>
    </source>
</evidence>
<gene>
    <name evidence="4" type="primary">SDC</name>
    <name evidence="4" type="ORF">CR513_49082</name>
</gene>
<dbReference type="EMBL" id="QJKJ01011285">
    <property type="protein sequence ID" value="RDX71555.1"/>
    <property type="molecule type" value="Genomic_DNA"/>
</dbReference>
<reference evidence="4" key="1">
    <citation type="submission" date="2018-05" db="EMBL/GenBank/DDBJ databases">
        <title>Draft genome of Mucuna pruriens seed.</title>
        <authorList>
            <person name="Nnadi N.E."/>
            <person name="Vos R."/>
            <person name="Hasami M.H."/>
            <person name="Devisetty U.K."/>
            <person name="Aguiy J.C."/>
        </authorList>
    </citation>
    <scope>NUCLEOTIDE SEQUENCE [LARGE SCALE GENOMIC DNA]</scope>
    <source>
        <strain evidence="4">JCA_2017</strain>
    </source>
</reference>
<dbReference type="PANTHER" id="PTHR46101">
    <property type="match status" value="1"/>
</dbReference>
<dbReference type="InterPro" id="IPR051151">
    <property type="entry name" value="Group_II_Decarboxylase"/>
</dbReference>
<feature type="non-terminal residue" evidence="4">
    <location>
        <position position="123"/>
    </location>
</feature>
<organism evidence="4 5">
    <name type="scientific">Mucuna pruriens</name>
    <name type="common">Velvet bean</name>
    <name type="synonym">Dolichos pruriens</name>
    <dbReference type="NCBI Taxonomy" id="157652"/>
    <lineage>
        <taxon>Eukaryota</taxon>
        <taxon>Viridiplantae</taxon>
        <taxon>Streptophyta</taxon>
        <taxon>Embryophyta</taxon>
        <taxon>Tracheophyta</taxon>
        <taxon>Spermatophyta</taxon>
        <taxon>Magnoliopsida</taxon>
        <taxon>eudicotyledons</taxon>
        <taxon>Gunneridae</taxon>
        <taxon>Pentapetalae</taxon>
        <taxon>rosids</taxon>
        <taxon>fabids</taxon>
        <taxon>Fabales</taxon>
        <taxon>Fabaceae</taxon>
        <taxon>Papilionoideae</taxon>
        <taxon>50 kb inversion clade</taxon>
        <taxon>NPAAA clade</taxon>
        <taxon>indigoferoid/millettioid clade</taxon>
        <taxon>Phaseoleae</taxon>
        <taxon>Mucuna</taxon>
    </lineage>
</organism>
<dbReference type="OrthoDB" id="1432993at2759"/>
<evidence type="ECO:0000256" key="1">
    <source>
        <dbReference type="ARBA" id="ARBA00009533"/>
    </source>
</evidence>
<keyword evidence="2" id="KW-0456">Lyase</keyword>
<dbReference type="AlphaFoldDB" id="A0A371EZS6"/>
<dbReference type="Proteomes" id="UP000257109">
    <property type="component" value="Unassembled WGS sequence"/>
</dbReference>
<keyword evidence="2" id="KW-0210">Decarboxylase</keyword>
<sequence>MEKNKPMAFVPATELLPRVVSGGRVSKKEEKKIQIQENNNSHTNLPTTNCTGETQPNLASLITQYVETLNQCSLRNLGYPTNQNFNYDALNPLFHFHLNNAGDPFQGSSFSLNSTPFEVSVLD</sequence>
<comment type="caution">
    <text evidence="4">The sequence shown here is derived from an EMBL/GenBank/DDBJ whole genome shotgun (WGS) entry which is preliminary data.</text>
</comment>
<feature type="compositionally biased region" description="Polar residues" evidence="3">
    <location>
        <begin position="41"/>
        <end position="50"/>
    </location>
</feature>
<feature type="region of interest" description="Disordered" evidence="3">
    <location>
        <begin position="26"/>
        <end position="50"/>
    </location>
</feature>